<gene>
    <name evidence="4" type="ORF">FALBO_14791</name>
</gene>
<dbReference type="AlphaFoldDB" id="A0A8H4P460"/>
<feature type="region of interest" description="Disordered" evidence="1">
    <location>
        <begin position="1"/>
        <end position="54"/>
    </location>
</feature>
<evidence type="ECO:0000313" key="5">
    <source>
        <dbReference type="Proteomes" id="UP000554235"/>
    </source>
</evidence>
<keyword evidence="2" id="KW-0812">Transmembrane</keyword>
<reference evidence="4 5" key="1">
    <citation type="submission" date="2020-01" db="EMBL/GenBank/DDBJ databases">
        <title>Identification and distribution of gene clusters putatively required for synthesis of sphingolipid metabolism inhibitors in phylogenetically diverse species of the filamentous fungus Fusarium.</title>
        <authorList>
            <person name="Kim H.-S."/>
            <person name="Busman M."/>
            <person name="Brown D.W."/>
            <person name="Divon H."/>
            <person name="Uhlig S."/>
            <person name="Proctor R.H."/>
        </authorList>
    </citation>
    <scope>NUCLEOTIDE SEQUENCE [LARGE SCALE GENOMIC DNA]</scope>
    <source>
        <strain evidence="4 5">NRRL 20459</strain>
    </source>
</reference>
<evidence type="ECO:0000256" key="1">
    <source>
        <dbReference type="SAM" id="MobiDB-lite"/>
    </source>
</evidence>
<dbReference type="InterPro" id="IPR036866">
    <property type="entry name" value="RibonucZ/Hydroxyglut_hydro"/>
</dbReference>
<keyword evidence="5" id="KW-1185">Reference proteome</keyword>
<feature type="compositionally biased region" description="Basic and acidic residues" evidence="1">
    <location>
        <begin position="39"/>
        <end position="54"/>
    </location>
</feature>
<name>A0A8H4P460_9HYPO</name>
<organism evidence="4 5">
    <name type="scientific">Fusarium albosuccineum</name>
    <dbReference type="NCBI Taxonomy" id="1237068"/>
    <lineage>
        <taxon>Eukaryota</taxon>
        <taxon>Fungi</taxon>
        <taxon>Dikarya</taxon>
        <taxon>Ascomycota</taxon>
        <taxon>Pezizomycotina</taxon>
        <taxon>Sordariomycetes</taxon>
        <taxon>Hypocreomycetidae</taxon>
        <taxon>Hypocreales</taxon>
        <taxon>Nectriaceae</taxon>
        <taxon>Fusarium</taxon>
        <taxon>Fusarium decemcellulare species complex</taxon>
    </lineage>
</organism>
<feature type="transmembrane region" description="Helical" evidence="2">
    <location>
        <begin position="347"/>
        <end position="368"/>
    </location>
</feature>
<dbReference type="Gene3D" id="3.60.15.10">
    <property type="entry name" value="Ribonuclease Z/Hydroxyacylglutathione hydrolase-like"/>
    <property type="match status" value="1"/>
</dbReference>
<protein>
    <recommendedName>
        <fullName evidence="3">Metallo-beta-lactamase domain-containing protein</fullName>
    </recommendedName>
</protein>
<feature type="domain" description="Metallo-beta-lactamase" evidence="3">
    <location>
        <begin position="878"/>
        <end position="1045"/>
    </location>
</feature>
<feature type="transmembrane region" description="Helical" evidence="2">
    <location>
        <begin position="168"/>
        <end position="187"/>
    </location>
</feature>
<evidence type="ECO:0000256" key="2">
    <source>
        <dbReference type="SAM" id="Phobius"/>
    </source>
</evidence>
<evidence type="ECO:0000313" key="4">
    <source>
        <dbReference type="EMBL" id="KAF4458475.1"/>
    </source>
</evidence>
<comment type="caution">
    <text evidence="4">The sequence shown here is derived from an EMBL/GenBank/DDBJ whole genome shotgun (WGS) entry which is preliminary data.</text>
</comment>
<dbReference type="InterPro" id="IPR001279">
    <property type="entry name" value="Metallo-B-lactamas"/>
</dbReference>
<dbReference type="OrthoDB" id="1708389at2759"/>
<dbReference type="Proteomes" id="UP000554235">
    <property type="component" value="Unassembled WGS sequence"/>
</dbReference>
<dbReference type="Pfam" id="PF11696">
    <property type="entry name" value="DUF3292"/>
    <property type="match status" value="1"/>
</dbReference>
<dbReference type="SUPFAM" id="SSF56281">
    <property type="entry name" value="Metallo-hydrolase/oxidoreductase"/>
    <property type="match status" value="1"/>
</dbReference>
<dbReference type="SMART" id="SM00849">
    <property type="entry name" value="Lactamase_B"/>
    <property type="match status" value="1"/>
</dbReference>
<sequence length="1097" mass="120957">MAAPATDDPMRRPSTAGAGSEPEIIETHEEETPTVSHALAEDSKNFEEKGASQIEHGDIEVKNLGWNKEPHQVPNLVGGLKNEDLWTLVRRFDKQVFYVRSIEEPPLGELDMNIADDEEFSPEKLRAQIERLYMSVFVQLFSFYKHIVRLRSWKEYQRTSAFLAVYTLAWLLDLLGPTIIVFLMILISSTQAREICFPGAPPSLIDPKTGGVQTPAAGVLASDDSVTGAPENHKGEAVEQEAHSFVTSLSTIVVSTAAGKHPQTDPDEDSAAPDPTQLTEDVTDAKQKTVGNETGHEHNRAKKPVSNAVWDKARPTMHLIADFVDTWERFGNALSPAAPFHRHRPKIILVAALFPMLLGSWFMSPYLVMKGAGFGAGFGFFGDPIITPALDFINRTYPRWEKYVELRNTILRGVPTNAQLAITLLRIGERNKAPLPPPPFSNEPPSVEPHETAGEGLDHLGVYPPYLCFMNSWLTPTEGATEGEIAEAVQPDPDVIHEEEREQEEEKTKHKKSHRIMNFIRASTKGGVATALAADKAKAKAGAHHAKNRLGVVKGGAPNPLTGPIRFPARYKGKKGHAYITATATTPAVSWTSDIGDVKPAWTATIGEIDELKKMGGLGWKSKIIVGWAMGSEIVDGLMVRTKDGKEHHLTAVIMRDQLFNRLISMGHQMWEAWRDVSEELMIPAPLISVLGSACKSRLSSRGRSRPLFSSEVGEEWKITTPPMSVNASQVGLIGYQYRIKAGISSLNIQPKPWIRQFQVSETNKAFSEPGYPGLFLAPASTAAASIMMGGFATETFDAVTAATWLVCETCGTQFPTADRTKVKTCHICDDPRQFVPPSGQSFSTLEELRKTHTNEFTRLASDPRFTFIQSTPKLAIGQRAILIKTPEGNILWDCISLLDDETVARIEALGGLKAIVISHPHFYSTHVQWARAFRCPVYLASEDKRWATMESTHQVFLSSTETEIARGVKAIKLGGHFPGSMVLLFDGRLLIADTLMTTASGVGAWDVDATGAARDRPPGLNSFSFLYSIPNFIPLSVDEMARMWGILRGYEFKATHGGFAGMDIEDENLKKRVLDSMQIQARHMGYGDSEFMKETL</sequence>
<accession>A0A8H4P460</accession>
<dbReference type="EMBL" id="JAADYS010002447">
    <property type="protein sequence ID" value="KAF4458475.1"/>
    <property type="molecule type" value="Genomic_DNA"/>
</dbReference>
<feature type="region of interest" description="Disordered" evidence="1">
    <location>
        <begin position="258"/>
        <end position="280"/>
    </location>
</feature>
<keyword evidence="2" id="KW-0472">Membrane</keyword>
<proteinExistence type="predicted"/>
<dbReference type="PANTHER" id="PTHR38694">
    <property type="entry name" value="CONSERVED EXPRESSED PROTEIN"/>
    <property type="match status" value="1"/>
</dbReference>
<dbReference type="InterPro" id="IPR021709">
    <property type="entry name" value="DUF3292"/>
</dbReference>
<dbReference type="PANTHER" id="PTHR38694:SF1">
    <property type="entry name" value="PEROXIN DOMAIN-CONTAINING PROTEIN"/>
    <property type="match status" value="1"/>
</dbReference>
<evidence type="ECO:0000259" key="3">
    <source>
        <dbReference type="SMART" id="SM00849"/>
    </source>
</evidence>
<keyword evidence="2" id="KW-1133">Transmembrane helix</keyword>
<feature type="region of interest" description="Disordered" evidence="1">
    <location>
        <begin position="433"/>
        <end position="452"/>
    </location>
</feature>